<gene>
    <name evidence="3" type="ORF">DFR69_10259</name>
</gene>
<organism evidence="3 4">
    <name type="scientific">Nocardia neocaledoniensis</name>
    <dbReference type="NCBI Taxonomy" id="236511"/>
    <lineage>
        <taxon>Bacteria</taxon>
        <taxon>Bacillati</taxon>
        <taxon>Actinomycetota</taxon>
        <taxon>Actinomycetes</taxon>
        <taxon>Mycobacteriales</taxon>
        <taxon>Nocardiaceae</taxon>
        <taxon>Nocardia</taxon>
    </lineage>
</organism>
<evidence type="ECO:0000313" key="4">
    <source>
        <dbReference type="Proteomes" id="UP000246410"/>
    </source>
</evidence>
<evidence type="ECO:0000256" key="2">
    <source>
        <dbReference type="ARBA" id="ARBA00022704"/>
    </source>
</evidence>
<evidence type="ECO:0000256" key="1">
    <source>
        <dbReference type="ARBA" id="ARBA00022690"/>
    </source>
</evidence>
<dbReference type="SUPFAM" id="SSF141066">
    <property type="entry name" value="ICP-like"/>
    <property type="match status" value="1"/>
</dbReference>
<dbReference type="Proteomes" id="UP000246410">
    <property type="component" value="Unassembled WGS sequence"/>
</dbReference>
<dbReference type="GO" id="GO:0004869">
    <property type="term" value="F:cysteine-type endopeptidase inhibitor activity"/>
    <property type="evidence" value="ECO:0007669"/>
    <property type="project" value="UniProtKB-KW"/>
</dbReference>
<keyword evidence="2" id="KW-0789">Thiol protease inhibitor</keyword>
<reference evidence="3 4" key="1">
    <citation type="submission" date="2018-05" db="EMBL/GenBank/DDBJ databases">
        <title>Genomic Encyclopedia of Type Strains, Phase IV (KMG-IV): sequencing the most valuable type-strain genomes for metagenomic binning, comparative biology and taxonomic classification.</title>
        <authorList>
            <person name="Goeker M."/>
        </authorList>
    </citation>
    <scope>NUCLEOTIDE SEQUENCE [LARGE SCALE GENOMIC DNA]</scope>
    <source>
        <strain evidence="3 4">DSM 44717</strain>
    </source>
</reference>
<evidence type="ECO:0000313" key="3">
    <source>
        <dbReference type="EMBL" id="PWV79001.1"/>
    </source>
</evidence>
<keyword evidence="1" id="KW-0646">Protease inhibitor</keyword>
<dbReference type="RefSeq" id="WP_110036208.1">
    <property type="nucleotide sequence ID" value="NZ_QGTL01000002.1"/>
</dbReference>
<dbReference type="AlphaFoldDB" id="A0A317NUP7"/>
<dbReference type="PROSITE" id="PS51257">
    <property type="entry name" value="PROKAR_LIPOPROTEIN"/>
    <property type="match status" value="1"/>
</dbReference>
<keyword evidence="4" id="KW-1185">Reference proteome</keyword>
<dbReference type="EMBL" id="QGTL01000002">
    <property type="protein sequence ID" value="PWV79001.1"/>
    <property type="molecule type" value="Genomic_DNA"/>
</dbReference>
<protein>
    <submittedName>
        <fullName evidence="3">Putative secreted protein</fullName>
    </submittedName>
</protein>
<name>A0A317NUP7_9NOCA</name>
<dbReference type="InterPro" id="IPR036331">
    <property type="entry name" value="Chagasin-like_sf"/>
</dbReference>
<sequence>MRKILLAVCAVAMTVTGCGDDDDSAGTLSSTTIRLPAAAPQSAAGPVEVDERFNGSTVALELGQRLLVRLPQNSNDTDSWSPVNIERGVLAPEPPVSEGTSMVWPFLGVGPGTSTIQFAYGPASEAPIEPGPEFVITVRVA</sequence>
<comment type="caution">
    <text evidence="3">The sequence shown here is derived from an EMBL/GenBank/DDBJ whole genome shotgun (WGS) entry which is preliminary data.</text>
</comment>
<proteinExistence type="predicted"/>
<accession>A0A317NUP7</accession>